<evidence type="ECO:0000313" key="3">
    <source>
        <dbReference type="EMBL" id="MBW3097827.1"/>
    </source>
</evidence>
<protein>
    <submittedName>
        <fullName evidence="3">Site-specific integrase</fullName>
    </submittedName>
</protein>
<dbReference type="InterPro" id="IPR002104">
    <property type="entry name" value="Integrase_catalytic"/>
</dbReference>
<dbReference type="CDD" id="cd00796">
    <property type="entry name" value="INT_Rci_Hp1_C"/>
    <property type="match status" value="1"/>
</dbReference>
<evidence type="ECO:0000259" key="2">
    <source>
        <dbReference type="PROSITE" id="PS51898"/>
    </source>
</evidence>
<accession>A0ABS6WQZ7</accession>
<feature type="domain" description="Tyr recombinase" evidence="2">
    <location>
        <begin position="134"/>
        <end position="301"/>
    </location>
</feature>
<evidence type="ECO:0000256" key="1">
    <source>
        <dbReference type="ARBA" id="ARBA00022908"/>
    </source>
</evidence>
<name>A0ABS6WQZ7_9HYPH</name>
<dbReference type="PANTHER" id="PTHR30349:SF64">
    <property type="entry name" value="PROPHAGE INTEGRASE INTD-RELATED"/>
    <property type="match status" value="1"/>
</dbReference>
<comment type="caution">
    <text evidence="3">The sequence shown here is derived from an EMBL/GenBank/DDBJ whole genome shotgun (WGS) entry which is preliminary data.</text>
</comment>
<dbReference type="Pfam" id="PF00589">
    <property type="entry name" value="Phage_integrase"/>
    <property type="match status" value="1"/>
</dbReference>
<dbReference type="Proteomes" id="UP001430804">
    <property type="component" value="Unassembled WGS sequence"/>
</dbReference>
<dbReference type="EMBL" id="JAHWQX010000003">
    <property type="protein sequence ID" value="MBW3097827.1"/>
    <property type="molecule type" value="Genomic_DNA"/>
</dbReference>
<organism evidence="3 4">
    <name type="scientific">Pseudohoeflea coraliihabitans</name>
    <dbReference type="NCBI Taxonomy" id="2860393"/>
    <lineage>
        <taxon>Bacteria</taxon>
        <taxon>Pseudomonadati</taxon>
        <taxon>Pseudomonadota</taxon>
        <taxon>Alphaproteobacteria</taxon>
        <taxon>Hyphomicrobiales</taxon>
        <taxon>Rhizobiaceae</taxon>
        <taxon>Pseudohoeflea</taxon>
    </lineage>
</organism>
<reference evidence="3" key="1">
    <citation type="submission" date="2021-07" db="EMBL/GenBank/DDBJ databases">
        <title>Pseudohoeflea marina sp. nov. a polyhydroxyalcanoate-producing bacterium.</title>
        <authorList>
            <person name="Zheng W."/>
            <person name="Yu S."/>
            <person name="Huang Y."/>
        </authorList>
    </citation>
    <scope>NUCLEOTIDE SEQUENCE</scope>
    <source>
        <strain evidence="3">DP4N28-3</strain>
    </source>
</reference>
<dbReference type="PROSITE" id="PS51898">
    <property type="entry name" value="TYR_RECOMBINASE"/>
    <property type="match status" value="1"/>
</dbReference>
<evidence type="ECO:0000313" key="4">
    <source>
        <dbReference type="Proteomes" id="UP001430804"/>
    </source>
</evidence>
<keyword evidence="1" id="KW-0229">DNA integration</keyword>
<gene>
    <name evidence="3" type="ORF">KY465_11110</name>
</gene>
<dbReference type="PANTHER" id="PTHR30349">
    <property type="entry name" value="PHAGE INTEGRASE-RELATED"/>
    <property type="match status" value="1"/>
</dbReference>
<dbReference type="InterPro" id="IPR050090">
    <property type="entry name" value="Tyrosine_recombinase_XerCD"/>
</dbReference>
<keyword evidence="4" id="KW-1185">Reference proteome</keyword>
<proteinExistence type="predicted"/>
<sequence>MKTDVYSDSIVDLDHYILLYNHSLIDERASKHDVEIDLRRLWTEHSGALWENGRHKNSCRIFIDEIALFLDRHRIKAIDDAVIDRLVGYFREKGNRNSTINRKLAALFKLLKKAERAGQIARLPTYLRLRERNARVRFLTASEEAAMFAAIERRNPDHARLCRFLVDTGARVGEALALKWNDIHGDTVTFWITKSGRSRSVPLTRRARLALAAIRRSDPKGPFAAIAYQNFKYDWNKARVECGFAGDPNMVPHILRHTCASRLVQAGIDLRRVQTFLGHQTIQITIRYAHLATNDLDQCARALDALQEPKTAAAAVKLDYGKTG</sequence>